<dbReference type="InterPro" id="IPR002401">
    <property type="entry name" value="Cyt_P450_E_grp-I"/>
</dbReference>
<dbReference type="InterPro" id="IPR036396">
    <property type="entry name" value="Cyt_P450_sf"/>
</dbReference>
<dbReference type="EMBL" id="AMWN01000005">
    <property type="protein sequence ID" value="EXJ85327.1"/>
    <property type="molecule type" value="Genomic_DNA"/>
</dbReference>
<evidence type="ECO:0000256" key="3">
    <source>
        <dbReference type="ARBA" id="ARBA00023002"/>
    </source>
</evidence>
<dbReference type="HOGENOM" id="CLU_001570_2_4_1"/>
<dbReference type="eggNOG" id="KOG0156">
    <property type="taxonomic scope" value="Eukaryota"/>
</dbReference>
<name>W9XXS5_9EURO</name>
<evidence type="ECO:0000313" key="8">
    <source>
        <dbReference type="Proteomes" id="UP000019484"/>
    </source>
</evidence>
<keyword evidence="6" id="KW-1133">Transmembrane helix</keyword>
<dbReference type="AlphaFoldDB" id="W9XXS5"/>
<evidence type="ECO:0000256" key="6">
    <source>
        <dbReference type="SAM" id="Phobius"/>
    </source>
</evidence>
<feature type="binding site" description="axial binding residue" evidence="5">
    <location>
        <position position="467"/>
    </location>
    <ligand>
        <name>heme</name>
        <dbReference type="ChEBI" id="CHEBI:30413"/>
    </ligand>
    <ligandPart>
        <name>Fe</name>
        <dbReference type="ChEBI" id="CHEBI:18248"/>
    </ligandPart>
</feature>
<comment type="caution">
    <text evidence="7">The sequence shown here is derived from an EMBL/GenBank/DDBJ whole genome shotgun (WGS) entry which is preliminary data.</text>
</comment>
<keyword evidence="2 5" id="KW-0479">Metal-binding</keyword>
<protein>
    <recommendedName>
        <fullName evidence="9">Cytochrome P450</fullName>
    </recommendedName>
</protein>
<keyword evidence="5" id="KW-0349">Heme</keyword>
<evidence type="ECO:0000256" key="1">
    <source>
        <dbReference type="ARBA" id="ARBA00010617"/>
    </source>
</evidence>
<organism evidence="7 8">
    <name type="scientific">Capronia coronata CBS 617.96</name>
    <dbReference type="NCBI Taxonomy" id="1182541"/>
    <lineage>
        <taxon>Eukaryota</taxon>
        <taxon>Fungi</taxon>
        <taxon>Dikarya</taxon>
        <taxon>Ascomycota</taxon>
        <taxon>Pezizomycotina</taxon>
        <taxon>Eurotiomycetes</taxon>
        <taxon>Chaetothyriomycetidae</taxon>
        <taxon>Chaetothyriales</taxon>
        <taxon>Herpotrichiellaceae</taxon>
        <taxon>Capronia</taxon>
    </lineage>
</organism>
<dbReference type="GO" id="GO:0016705">
    <property type="term" value="F:oxidoreductase activity, acting on paired donors, with incorporation or reduction of molecular oxygen"/>
    <property type="evidence" value="ECO:0007669"/>
    <property type="project" value="InterPro"/>
</dbReference>
<accession>W9XXS5</accession>
<keyword evidence="6" id="KW-0812">Transmembrane</keyword>
<evidence type="ECO:0000313" key="7">
    <source>
        <dbReference type="EMBL" id="EXJ85327.1"/>
    </source>
</evidence>
<dbReference type="GO" id="GO:0020037">
    <property type="term" value="F:heme binding"/>
    <property type="evidence" value="ECO:0007669"/>
    <property type="project" value="InterPro"/>
</dbReference>
<dbReference type="InterPro" id="IPR001128">
    <property type="entry name" value="Cyt_P450"/>
</dbReference>
<dbReference type="GO" id="GO:0004497">
    <property type="term" value="F:monooxygenase activity"/>
    <property type="evidence" value="ECO:0007669"/>
    <property type="project" value="InterPro"/>
</dbReference>
<evidence type="ECO:0008006" key="9">
    <source>
        <dbReference type="Google" id="ProtNLM"/>
    </source>
</evidence>
<dbReference type="PANTHER" id="PTHR46300:SF9">
    <property type="entry name" value="P450, PUTATIVE-RELATED"/>
    <property type="match status" value="1"/>
</dbReference>
<dbReference type="PANTHER" id="PTHR46300">
    <property type="entry name" value="P450, PUTATIVE (EUROFUNG)-RELATED-RELATED"/>
    <property type="match status" value="1"/>
</dbReference>
<gene>
    <name evidence="7" type="ORF">A1O1_05691</name>
</gene>
<dbReference type="GO" id="GO:0005506">
    <property type="term" value="F:iron ion binding"/>
    <property type="evidence" value="ECO:0007669"/>
    <property type="project" value="InterPro"/>
</dbReference>
<proteinExistence type="inferred from homology"/>
<dbReference type="PRINTS" id="PR00463">
    <property type="entry name" value="EP450I"/>
</dbReference>
<keyword evidence="3" id="KW-0560">Oxidoreductase</keyword>
<sequence length="540" mass="60425">MASVADATPFLGVALNRDLTTLAGPILVIWLLVVSYRYAYWTNIPKIDGIPEIPGARPFLGHLHLHAGVSSVNDGALWASWAKKHDAPIFQMKYGQIRVVVANTFAAIREIFVTNARKTSDRPRQYMFEQYVGYDLGTHSLDDNFKQQRLAGIASVQPRKWPLFYAGFNREADRLIASLAQDGEYGAQPMNPFRYMQLMSMNLSFHITFDKHFDNAQDPWLRDYVDNAVKISKVRGASNTYSDFVPLLRWHPKYRRMGQEAQAASQKRSRMIQVVLEGLKERIAKGEQPNCIAASVLADENSKLSEANHATAGAIKCSTSMVQGGLESLPAHVLAGMGGLTSAEGIKIQEKAYQAILETYPNGDAAEHAFTEESVPYIVAIYKEILRNYTVLPFSLPRQATEDIQLSSGAIIPKGTTLYMNSEGGNHDEAHFGENAGKFDPERWLRDDKLNESGYATISYGVGSRLCPAWNIANRMMYGLIFRTILDFQLRADESDPPPKSYQEFGETPAGHINKPKQFRVRFIPRDPERLKVKVASIKA</sequence>
<keyword evidence="6" id="KW-0472">Membrane</keyword>
<dbReference type="Gene3D" id="1.10.630.10">
    <property type="entry name" value="Cytochrome P450"/>
    <property type="match status" value="1"/>
</dbReference>
<dbReference type="STRING" id="1182541.W9XXS5"/>
<dbReference type="GeneID" id="19160564"/>
<evidence type="ECO:0000256" key="2">
    <source>
        <dbReference type="ARBA" id="ARBA00022723"/>
    </source>
</evidence>
<comment type="cofactor">
    <cofactor evidence="5">
        <name>heme</name>
        <dbReference type="ChEBI" id="CHEBI:30413"/>
    </cofactor>
</comment>
<dbReference type="Pfam" id="PF00067">
    <property type="entry name" value="p450"/>
    <property type="match status" value="1"/>
</dbReference>
<dbReference type="InterPro" id="IPR050364">
    <property type="entry name" value="Cytochrome_P450_fung"/>
</dbReference>
<dbReference type="SUPFAM" id="SSF48264">
    <property type="entry name" value="Cytochrome P450"/>
    <property type="match status" value="1"/>
</dbReference>
<dbReference type="RefSeq" id="XP_007724765.1">
    <property type="nucleotide sequence ID" value="XM_007726575.1"/>
</dbReference>
<evidence type="ECO:0000256" key="4">
    <source>
        <dbReference type="ARBA" id="ARBA00023004"/>
    </source>
</evidence>
<dbReference type="Proteomes" id="UP000019484">
    <property type="component" value="Unassembled WGS sequence"/>
</dbReference>
<keyword evidence="8" id="KW-1185">Reference proteome</keyword>
<feature type="transmembrane region" description="Helical" evidence="6">
    <location>
        <begin position="20"/>
        <end position="39"/>
    </location>
</feature>
<dbReference type="OrthoDB" id="1055148at2759"/>
<keyword evidence="4 5" id="KW-0408">Iron</keyword>
<evidence type="ECO:0000256" key="5">
    <source>
        <dbReference type="PIRSR" id="PIRSR602401-1"/>
    </source>
</evidence>
<comment type="similarity">
    <text evidence="1">Belongs to the cytochrome P450 family.</text>
</comment>
<reference evidence="7 8" key="1">
    <citation type="submission" date="2013-03" db="EMBL/GenBank/DDBJ databases">
        <title>The Genome Sequence of Capronia coronata CBS 617.96.</title>
        <authorList>
            <consortium name="The Broad Institute Genomics Platform"/>
            <person name="Cuomo C."/>
            <person name="de Hoog S."/>
            <person name="Gorbushina A."/>
            <person name="Walker B."/>
            <person name="Young S.K."/>
            <person name="Zeng Q."/>
            <person name="Gargeya S."/>
            <person name="Fitzgerald M."/>
            <person name="Haas B."/>
            <person name="Abouelleil A."/>
            <person name="Allen A.W."/>
            <person name="Alvarado L."/>
            <person name="Arachchi H.M."/>
            <person name="Berlin A.M."/>
            <person name="Chapman S.B."/>
            <person name="Gainer-Dewar J."/>
            <person name="Goldberg J."/>
            <person name="Griggs A."/>
            <person name="Gujja S."/>
            <person name="Hansen M."/>
            <person name="Howarth C."/>
            <person name="Imamovic A."/>
            <person name="Ireland A."/>
            <person name="Larimer J."/>
            <person name="McCowan C."/>
            <person name="Murphy C."/>
            <person name="Pearson M."/>
            <person name="Poon T.W."/>
            <person name="Priest M."/>
            <person name="Roberts A."/>
            <person name="Saif S."/>
            <person name="Shea T."/>
            <person name="Sisk P."/>
            <person name="Sykes S."/>
            <person name="Wortman J."/>
            <person name="Nusbaum C."/>
            <person name="Birren B."/>
        </authorList>
    </citation>
    <scope>NUCLEOTIDE SEQUENCE [LARGE SCALE GENOMIC DNA]</scope>
    <source>
        <strain evidence="7 8">CBS 617.96</strain>
    </source>
</reference>